<comment type="caution">
    <text evidence="4">The sequence shown here is derived from an EMBL/GenBank/DDBJ whole genome shotgun (WGS) entry which is preliminary data.</text>
</comment>
<dbReference type="Proteomes" id="UP001149165">
    <property type="component" value="Unassembled WGS sequence"/>
</dbReference>
<evidence type="ECO:0000313" key="4">
    <source>
        <dbReference type="EMBL" id="KAJ5083467.1"/>
    </source>
</evidence>
<dbReference type="InterPro" id="IPR008030">
    <property type="entry name" value="NmrA-like"/>
</dbReference>
<reference evidence="4" key="2">
    <citation type="journal article" date="2023" name="IMA Fungus">
        <title>Comparative genomic study of the Penicillium genus elucidates a diverse pangenome and 15 lateral gene transfer events.</title>
        <authorList>
            <person name="Petersen C."/>
            <person name="Sorensen T."/>
            <person name="Nielsen M.R."/>
            <person name="Sondergaard T.E."/>
            <person name="Sorensen J.L."/>
            <person name="Fitzpatrick D.A."/>
            <person name="Frisvad J.C."/>
            <person name="Nielsen K.L."/>
        </authorList>
    </citation>
    <scope>NUCLEOTIDE SEQUENCE</scope>
    <source>
        <strain evidence="4">IBT 30069</strain>
    </source>
</reference>
<evidence type="ECO:0000256" key="2">
    <source>
        <dbReference type="ARBA" id="ARBA00023002"/>
    </source>
</evidence>
<protein>
    <submittedName>
        <fullName evidence="4">NAD(P)-binding protein</fullName>
    </submittedName>
</protein>
<dbReference type="GO" id="GO:0016491">
    <property type="term" value="F:oxidoreductase activity"/>
    <property type="evidence" value="ECO:0007669"/>
    <property type="project" value="UniProtKB-KW"/>
</dbReference>
<name>A0A9W9EKH4_9EURO</name>
<accession>A0A9W9EKH4</accession>
<evidence type="ECO:0000313" key="5">
    <source>
        <dbReference type="Proteomes" id="UP001149165"/>
    </source>
</evidence>
<reference evidence="4" key="1">
    <citation type="submission" date="2022-11" db="EMBL/GenBank/DDBJ databases">
        <authorList>
            <person name="Petersen C."/>
        </authorList>
    </citation>
    <scope>NUCLEOTIDE SEQUENCE</scope>
    <source>
        <strain evidence="4">IBT 30069</strain>
    </source>
</reference>
<dbReference type="OrthoDB" id="9974981at2759"/>
<dbReference type="CDD" id="cd05259">
    <property type="entry name" value="PCBER_SDR_a"/>
    <property type="match status" value="1"/>
</dbReference>
<feature type="domain" description="NmrA-like" evidence="3">
    <location>
        <begin position="32"/>
        <end position="248"/>
    </location>
</feature>
<dbReference type="EMBL" id="JAPQKH010000008">
    <property type="protein sequence ID" value="KAJ5083467.1"/>
    <property type="molecule type" value="Genomic_DNA"/>
</dbReference>
<organism evidence="4 5">
    <name type="scientific">Penicillium angulare</name>
    <dbReference type="NCBI Taxonomy" id="116970"/>
    <lineage>
        <taxon>Eukaryota</taxon>
        <taxon>Fungi</taxon>
        <taxon>Dikarya</taxon>
        <taxon>Ascomycota</taxon>
        <taxon>Pezizomycotina</taxon>
        <taxon>Eurotiomycetes</taxon>
        <taxon>Eurotiomycetidae</taxon>
        <taxon>Eurotiales</taxon>
        <taxon>Aspergillaceae</taxon>
        <taxon>Penicillium</taxon>
    </lineage>
</organism>
<dbReference type="InterPro" id="IPR051609">
    <property type="entry name" value="NmrA/Isoflavone_reductase-like"/>
</dbReference>
<keyword evidence="5" id="KW-1185">Reference proteome</keyword>
<evidence type="ECO:0000259" key="3">
    <source>
        <dbReference type="Pfam" id="PF05368"/>
    </source>
</evidence>
<proteinExistence type="predicted"/>
<keyword evidence="1" id="KW-0521">NADP</keyword>
<gene>
    <name evidence="4" type="ORF">N7456_012894</name>
</gene>
<dbReference type="PANTHER" id="PTHR47706:SF1">
    <property type="entry name" value="CIPA-LIKE, PUTATIVE (AFU_ORTHOLOGUE AFUA_1G12460)-RELATED"/>
    <property type="match status" value="1"/>
</dbReference>
<dbReference type="InterPro" id="IPR045312">
    <property type="entry name" value="PCBER-like"/>
</dbReference>
<keyword evidence="2" id="KW-0560">Oxidoreductase</keyword>
<dbReference type="Pfam" id="PF05368">
    <property type="entry name" value="NmrA"/>
    <property type="match status" value="1"/>
</dbReference>
<dbReference type="Gene3D" id="3.40.50.720">
    <property type="entry name" value="NAD(P)-binding Rossmann-like Domain"/>
    <property type="match status" value="1"/>
</dbReference>
<dbReference type="InterPro" id="IPR036291">
    <property type="entry name" value="NAD(P)-bd_dom_sf"/>
</dbReference>
<sequence>MAEYAEITSISMLTSFSEPEETTISSKTRYMSKVVVAGASGNLGPSIIDQLLKNGFDVTVLSRQSSSHIFPEGVKVRHVDYTSRDSLCSALAGKNAVVSALPTHALDCQTLLIEAAVAAGVQRFIPSEFGSDTTNPNCALLPLFQNKILAHEMLKEKATQCGLSYTIIYTGPFLDWGMKHGFMNIKGKFIDLYNNGDQIFSTTTLPSIGRAVCGVLMKPIETRNRVVRVHDIATTQKRILSMAKRVTGPYGWMVNKPSIEDMLSNSFTAYWQGMQDVDTTAGFIAAASWGRGYGGVFEQTDNELLGIPMMSEDVLRGLIHFLWEQ</sequence>
<dbReference type="PANTHER" id="PTHR47706">
    <property type="entry name" value="NMRA-LIKE FAMILY PROTEIN"/>
    <property type="match status" value="1"/>
</dbReference>
<dbReference type="AlphaFoldDB" id="A0A9W9EKH4"/>
<dbReference type="SUPFAM" id="SSF51735">
    <property type="entry name" value="NAD(P)-binding Rossmann-fold domains"/>
    <property type="match status" value="1"/>
</dbReference>
<evidence type="ECO:0000256" key="1">
    <source>
        <dbReference type="ARBA" id="ARBA00022857"/>
    </source>
</evidence>